<dbReference type="InterPro" id="IPR002182">
    <property type="entry name" value="NB-ARC"/>
</dbReference>
<keyword evidence="3" id="KW-0547">Nucleotide-binding</keyword>
<evidence type="ECO:0000256" key="3">
    <source>
        <dbReference type="ARBA" id="ARBA00022741"/>
    </source>
</evidence>
<dbReference type="PANTHER" id="PTHR36766:SF70">
    <property type="entry name" value="DISEASE RESISTANCE PROTEIN RGA4"/>
    <property type="match status" value="1"/>
</dbReference>
<dbReference type="InterPro" id="IPR042197">
    <property type="entry name" value="Apaf_helical"/>
</dbReference>
<keyword evidence="2" id="KW-0677">Repeat</keyword>
<evidence type="ECO:0000259" key="7">
    <source>
        <dbReference type="Pfam" id="PF18052"/>
    </source>
</evidence>
<dbReference type="GO" id="GO:0051707">
    <property type="term" value="P:response to other organism"/>
    <property type="evidence" value="ECO:0007669"/>
    <property type="project" value="UniProtKB-ARBA"/>
</dbReference>
<dbReference type="Pfam" id="PF00931">
    <property type="entry name" value="NB-ARC"/>
    <property type="match status" value="1"/>
</dbReference>
<dbReference type="Gene3D" id="3.80.10.10">
    <property type="entry name" value="Ribonuclease Inhibitor"/>
    <property type="match status" value="2"/>
</dbReference>
<reference evidence="10 11" key="1">
    <citation type="journal article" date="2021" name="Commun. Biol.">
        <title>The genome of Shorea leprosula (Dipterocarpaceae) highlights the ecological relevance of drought in aseasonal tropical rainforests.</title>
        <authorList>
            <person name="Ng K.K.S."/>
            <person name="Kobayashi M.J."/>
            <person name="Fawcett J.A."/>
            <person name="Hatakeyama M."/>
            <person name="Paape T."/>
            <person name="Ng C.H."/>
            <person name="Ang C.C."/>
            <person name="Tnah L.H."/>
            <person name="Lee C.T."/>
            <person name="Nishiyama T."/>
            <person name="Sese J."/>
            <person name="O'Brien M.J."/>
            <person name="Copetti D."/>
            <person name="Mohd Noor M.I."/>
            <person name="Ong R.C."/>
            <person name="Putra M."/>
            <person name="Sireger I.Z."/>
            <person name="Indrioko S."/>
            <person name="Kosugi Y."/>
            <person name="Izuno A."/>
            <person name="Isagi Y."/>
            <person name="Lee S.L."/>
            <person name="Shimizu K.K."/>
        </authorList>
    </citation>
    <scope>NUCLEOTIDE SEQUENCE [LARGE SCALE GENOMIC DNA]</scope>
    <source>
        <strain evidence="10">214</strain>
    </source>
</reference>
<keyword evidence="5" id="KW-0067">ATP-binding</keyword>
<feature type="domain" description="Disease resistance protein winged helix" evidence="8">
    <location>
        <begin position="405"/>
        <end position="477"/>
    </location>
</feature>
<dbReference type="Gene3D" id="1.10.8.430">
    <property type="entry name" value="Helical domain of apoptotic protease-activating factors"/>
    <property type="match status" value="1"/>
</dbReference>
<dbReference type="InterPro" id="IPR027417">
    <property type="entry name" value="P-loop_NTPase"/>
</dbReference>
<dbReference type="SUPFAM" id="SSF52058">
    <property type="entry name" value="L domain-like"/>
    <property type="match status" value="2"/>
</dbReference>
<gene>
    <name evidence="10" type="ORF">SLEP1_g14650</name>
</gene>
<dbReference type="Gene3D" id="1.10.10.10">
    <property type="entry name" value="Winged helix-like DNA-binding domain superfamily/Winged helix DNA-binding domain"/>
    <property type="match status" value="1"/>
</dbReference>
<sequence length="991" mass="112275">MAEIALTFLSPVIEEAISKIFSFVRERIGNALGLEEKLNKLRSSLNLIQSLLQRAEQRQENDPAIRDWLQNLEKVAYKALNVLDECEYKVLKHKVKNRWQLLKPVIFSPKFRSHMTSEIKHITDELDYLQGLAPMNHDQPGGHIQRIVKLLLNLRSSQHKISGISIVGMAGVGKTTIARSLYRKAKEEKLYDLMAWVCVSEDFNDQIILVEMLEHFGGNAAPRNSMNALLEGLAKVLENKTFLLILDDVWNEDPKNWDSFSSHLFKILKTNGSSIVATTCSEKVTSVMESIPMQSYKMQGLSDNECWLIIKEKFLRSSIDTSSMPPNLEAIGQDIAKRCGGSPLIASVIGGTLNRQANADAWEAIKNDEAWKFNSGAGDEILPVLKISFDRLPSPLKKCFSYCAIFPKDFVIEIDDLVQQWMAVGFLHQSNGSSTMEDIGNNYFKHLLANSLFQDVEMDEYGNITFCKMHDAVHDLAMFVSKGEVLIWEESGCDIDENSKVRHLRIKAEGKVSPTIPGAILEGLHSLFSSVHAFKSMASDLKTLRSLKLVGDDTKYLSNSLGQLKHLRYFDISRTEFNVLPTSFTKLFNLQTLKLMQSSLLLKFPNDMKNLISLRHFYFSSEKHMPKEIGHLTSLQTLPLFVVGAEKGYRIEELGCLSQLRGELGIRGLEDVGSKVEASKAKLKEKKKLQGLTFRWSEKREANNNINDEEVLEGLQTYPNLVIEYYQGKNFLSWREGGVNSSLNNLMNLELYHCNECLYLPSLGLLRNLQFLKIEEIREVKSIGSKFYVDQSNSDDGVGSATQFPALREFSVEYMNRLEEWVEVEGVTVFPCLEKLIIENCPRSIPEECVGRLTSLKRLSLGGFWSELEEFPGLTSIHQLHASLEELVLIGWDKLKSLPHQLQHLTALKELKLWNFSGLEALPEWLGELSCLHNLRICDCSNLTHLPSIEAMRRLSNLQSLDICFVPNYKEDVPKRAAPNGPRFPTCPTSE</sequence>
<keyword evidence="11" id="KW-1185">Reference proteome</keyword>
<dbReference type="InterPro" id="IPR032675">
    <property type="entry name" value="LRR_dom_sf"/>
</dbReference>
<feature type="domain" description="R13L1/DRL21-like LRR repeat region" evidence="9">
    <location>
        <begin position="651"/>
        <end position="776"/>
    </location>
</feature>
<dbReference type="Gene3D" id="1.20.5.4130">
    <property type="match status" value="1"/>
</dbReference>
<dbReference type="InterPro" id="IPR041118">
    <property type="entry name" value="Rx_N"/>
</dbReference>
<dbReference type="AlphaFoldDB" id="A0AAV5ITS8"/>
<evidence type="ECO:0000256" key="4">
    <source>
        <dbReference type="ARBA" id="ARBA00022821"/>
    </source>
</evidence>
<evidence type="ECO:0000259" key="6">
    <source>
        <dbReference type="Pfam" id="PF00931"/>
    </source>
</evidence>
<protein>
    <submittedName>
        <fullName evidence="10">Uncharacterized protein</fullName>
    </submittedName>
</protein>
<dbReference type="InterPro" id="IPR056789">
    <property type="entry name" value="LRR_R13L1-DRL21"/>
</dbReference>
<dbReference type="EMBL" id="BPVZ01000018">
    <property type="protein sequence ID" value="GKV02187.1"/>
    <property type="molecule type" value="Genomic_DNA"/>
</dbReference>
<dbReference type="InterPro" id="IPR036388">
    <property type="entry name" value="WH-like_DNA-bd_sf"/>
</dbReference>
<feature type="domain" description="R13L1/DRL21-like LRR repeat region" evidence="9">
    <location>
        <begin position="901"/>
        <end position="959"/>
    </location>
</feature>
<feature type="domain" description="NB-ARC" evidence="6">
    <location>
        <begin position="144"/>
        <end position="315"/>
    </location>
</feature>
<accession>A0AAV5ITS8</accession>
<name>A0AAV5ITS8_9ROSI</name>
<evidence type="ECO:0000259" key="8">
    <source>
        <dbReference type="Pfam" id="PF23559"/>
    </source>
</evidence>
<dbReference type="Pfam" id="PF25019">
    <property type="entry name" value="LRR_R13L1-DRL21"/>
    <property type="match status" value="2"/>
</dbReference>
<evidence type="ECO:0000256" key="1">
    <source>
        <dbReference type="ARBA" id="ARBA00022614"/>
    </source>
</evidence>
<dbReference type="FunFam" id="1.10.10.10:FF:000322">
    <property type="entry name" value="Probable disease resistance protein At1g63360"/>
    <property type="match status" value="1"/>
</dbReference>
<dbReference type="Proteomes" id="UP001054252">
    <property type="component" value="Unassembled WGS sequence"/>
</dbReference>
<organism evidence="10 11">
    <name type="scientific">Rubroshorea leprosula</name>
    <dbReference type="NCBI Taxonomy" id="152421"/>
    <lineage>
        <taxon>Eukaryota</taxon>
        <taxon>Viridiplantae</taxon>
        <taxon>Streptophyta</taxon>
        <taxon>Embryophyta</taxon>
        <taxon>Tracheophyta</taxon>
        <taxon>Spermatophyta</taxon>
        <taxon>Magnoliopsida</taxon>
        <taxon>eudicotyledons</taxon>
        <taxon>Gunneridae</taxon>
        <taxon>Pentapetalae</taxon>
        <taxon>rosids</taxon>
        <taxon>malvids</taxon>
        <taxon>Malvales</taxon>
        <taxon>Dipterocarpaceae</taxon>
        <taxon>Rubroshorea</taxon>
    </lineage>
</organism>
<dbReference type="PANTHER" id="PTHR36766">
    <property type="entry name" value="PLANT BROAD-SPECTRUM MILDEW RESISTANCE PROTEIN RPW8"/>
    <property type="match status" value="1"/>
</dbReference>
<evidence type="ECO:0000256" key="2">
    <source>
        <dbReference type="ARBA" id="ARBA00022737"/>
    </source>
</evidence>
<evidence type="ECO:0000313" key="11">
    <source>
        <dbReference type="Proteomes" id="UP001054252"/>
    </source>
</evidence>
<dbReference type="SUPFAM" id="SSF52540">
    <property type="entry name" value="P-loop containing nucleoside triphosphate hydrolases"/>
    <property type="match status" value="1"/>
</dbReference>
<evidence type="ECO:0000313" key="10">
    <source>
        <dbReference type="EMBL" id="GKV02187.1"/>
    </source>
</evidence>
<keyword evidence="1" id="KW-0433">Leucine-rich repeat</keyword>
<dbReference type="Gene3D" id="3.40.50.300">
    <property type="entry name" value="P-loop containing nucleotide triphosphate hydrolases"/>
    <property type="match status" value="1"/>
</dbReference>
<comment type="caution">
    <text evidence="10">The sequence shown here is derived from an EMBL/GenBank/DDBJ whole genome shotgun (WGS) entry which is preliminary data.</text>
</comment>
<dbReference type="InterPro" id="IPR058922">
    <property type="entry name" value="WHD_DRP"/>
</dbReference>
<evidence type="ECO:0000259" key="9">
    <source>
        <dbReference type="Pfam" id="PF25019"/>
    </source>
</evidence>
<keyword evidence="4" id="KW-0611">Plant defense</keyword>
<dbReference type="GO" id="GO:0043531">
    <property type="term" value="F:ADP binding"/>
    <property type="evidence" value="ECO:0007669"/>
    <property type="project" value="InterPro"/>
</dbReference>
<proteinExistence type="predicted"/>
<evidence type="ECO:0000256" key="5">
    <source>
        <dbReference type="ARBA" id="ARBA00022840"/>
    </source>
</evidence>
<dbReference type="Pfam" id="PF23559">
    <property type="entry name" value="WHD_DRP"/>
    <property type="match status" value="1"/>
</dbReference>
<feature type="domain" description="Disease resistance N-terminal" evidence="7">
    <location>
        <begin position="12"/>
        <end position="97"/>
    </location>
</feature>
<dbReference type="PRINTS" id="PR00364">
    <property type="entry name" value="DISEASERSIST"/>
</dbReference>
<dbReference type="Pfam" id="PF18052">
    <property type="entry name" value="Rx_N"/>
    <property type="match status" value="1"/>
</dbReference>
<dbReference type="GO" id="GO:0005524">
    <property type="term" value="F:ATP binding"/>
    <property type="evidence" value="ECO:0007669"/>
    <property type="project" value="UniProtKB-KW"/>
</dbReference>
<dbReference type="GO" id="GO:0006952">
    <property type="term" value="P:defense response"/>
    <property type="evidence" value="ECO:0007669"/>
    <property type="project" value="UniProtKB-KW"/>
</dbReference>